<feature type="region of interest" description="Disordered" evidence="1">
    <location>
        <begin position="1"/>
        <end position="22"/>
    </location>
</feature>
<feature type="transmembrane region" description="Helical" evidence="2">
    <location>
        <begin position="116"/>
        <end position="139"/>
    </location>
</feature>
<keyword evidence="2" id="KW-1133">Transmembrane helix</keyword>
<evidence type="ECO:0000313" key="3">
    <source>
        <dbReference type="EMBL" id="PTM95364.1"/>
    </source>
</evidence>
<protein>
    <submittedName>
        <fullName evidence="3">Uncharacterized protein</fullName>
    </submittedName>
</protein>
<accession>A0A2T5B8T6</accession>
<feature type="region of interest" description="Disordered" evidence="1">
    <location>
        <begin position="143"/>
        <end position="195"/>
    </location>
</feature>
<organism evidence="3 4">
    <name type="scientific">Mycoplana dimorpha</name>
    <dbReference type="NCBI Taxonomy" id="28320"/>
    <lineage>
        <taxon>Bacteria</taxon>
        <taxon>Pseudomonadati</taxon>
        <taxon>Pseudomonadota</taxon>
        <taxon>Alphaproteobacteria</taxon>
        <taxon>Hyphomicrobiales</taxon>
        <taxon>Rhizobiaceae</taxon>
        <taxon>Mycoplana</taxon>
    </lineage>
</organism>
<evidence type="ECO:0000313" key="4">
    <source>
        <dbReference type="Proteomes" id="UP000241247"/>
    </source>
</evidence>
<keyword evidence="4" id="KW-1185">Reference proteome</keyword>
<comment type="caution">
    <text evidence="3">The sequence shown here is derived from an EMBL/GenBank/DDBJ whole genome shotgun (WGS) entry which is preliminary data.</text>
</comment>
<dbReference type="EMBL" id="PZZZ01000004">
    <property type="protein sequence ID" value="PTM95364.1"/>
    <property type="molecule type" value="Genomic_DNA"/>
</dbReference>
<sequence>MAFFTNMSRSEGDPKVLRSGPSSLGSSDRLAHNLGWFSIGLGLFEILAAEKITGAFGVRGNEVLVRVFGVREIASGVMTLSVDKQAGLASRVAGDALDIATLATVMRSDNHKRENAALALAMVAGIAFLDIIAMGASAARHTSYRGQRRNYGDRSGFPKGVEASRGTARKQLEHFRPPSGSAGRTAKNPTSAGDG</sequence>
<name>A0A2T5B8T6_MYCDI</name>
<gene>
    <name evidence="3" type="ORF">C7449_104443</name>
</gene>
<dbReference type="OrthoDB" id="6166765at2"/>
<keyword evidence="2" id="KW-0472">Membrane</keyword>
<dbReference type="RefSeq" id="WP_108003068.1">
    <property type="nucleotide sequence ID" value="NZ_JBHEEX010000007.1"/>
</dbReference>
<evidence type="ECO:0000256" key="2">
    <source>
        <dbReference type="SAM" id="Phobius"/>
    </source>
</evidence>
<reference evidence="3 4" key="1">
    <citation type="submission" date="2018-04" db="EMBL/GenBank/DDBJ databases">
        <title>Genomic Encyclopedia of Type Strains, Phase IV (KMG-IV): sequencing the most valuable type-strain genomes for metagenomic binning, comparative biology and taxonomic classification.</title>
        <authorList>
            <person name="Goeker M."/>
        </authorList>
    </citation>
    <scope>NUCLEOTIDE SEQUENCE [LARGE SCALE GENOMIC DNA]</scope>
    <source>
        <strain evidence="3 4">DSM 7138</strain>
    </source>
</reference>
<dbReference type="AlphaFoldDB" id="A0A2T5B8T6"/>
<keyword evidence="2" id="KW-0812">Transmembrane</keyword>
<evidence type="ECO:0000256" key="1">
    <source>
        <dbReference type="SAM" id="MobiDB-lite"/>
    </source>
</evidence>
<proteinExistence type="predicted"/>
<dbReference type="Proteomes" id="UP000241247">
    <property type="component" value="Unassembled WGS sequence"/>
</dbReference>